<dbReference type="Proteomes" id="UP001623852">
    <property type="component" value="Chromosome"/>
</dbReference>
<sequence>MAKYERIPGGEKNDLTGQPFNKKELEKICELYIEIDGKGIHENNPKIHILANELNRTVRSVENQLLGFRAYVTNKSGRKNYNSLIPEIWEEKNSEIKISPEKNRIIKERELFDEFKFRISSQLKTILGKNLITDDFVAVFELVKNSFDAHAKKVKIIFDQDKITIWDDGKGMNRRDIIDKWLFIAYSAKNEGIEDVEFEEDKNKSYRDRINPNRSYAGQKGIGRMGSDRLGSTLEMTTKKINDSIYWNLKFDWDEYENDALDEFGDIEIKYSNANSTKFKNFENGLILEISNLRNVWPRKKILDLKKSLAKLINPFTLQNEFSIEFISQRELKKDLESANSIDIVNGEVKNFVFEALNIATTQIKVSIMEDEDFIETTLIDRGNLIYKIKEPNKYKHIPSKSNILLFYLNTHAKSSFTKTMGITSAEFGSIFLFNNGFRVLPFGEPNNDPFNINERKAQGYARFLGTRELIGQVSISENTEQFQETSSRDGGLLNSPGTEELRDFFIESLKKLESFVAPILWKISKRVGDNQETLDLTAKNQVLDFVKNIAGKKNIQLIEYSDELINYITENVEEQNLPQFDTLREIAIRANDKKGLLIIDNQESDYKKEIKRRKEAEKKAIDEENRRKEAEKKAIDEENKRKEAENSLKEKESQNLFLKSVKSQELDEIVSFMHSIGISADILNNYISGLHKRINRREKIPNEVIGNKLRQMSLENRKILAISQFATKANFKLYAEEVEGDILEFIHEYLKNIVIPIRSEDIEIISNNLNSNQNSFICTFKPIEITIIIDNLVSNSIRAKSTRMTVDYEITKENLNVNFRDDGIGIPEESVKNIFDLGFTTTSGSGLGLFHVNSIIESSENMNITVNNKIKKGVELILTFKK</sequence>
<keyword evidence="4" id="KW-1185">Reference proteome</keyword>
<dbReference type="SMART" id="SM00387">
    <property type="entry name" value="HATPase_c"/>
    <property type="match status" value="1"/>
</dbReference>
<evidence type="ECO:0000256" key="1">
    <source>
        <dbReference type="SAM" id="MobiDB-lite"/>
    </source>
</evidence>
<keyword evidence="3" id="KW-0547">Nucleotide-binding</keyword>
<dbReference type="GO" id="GO:0005524">
    <property type="term" value="F:ATP binding"/>
    <property type="evidence" value="ECO:0007669"/>
    <property type="project" value="UniProtKB-KW"/>
</dbReference>
<dbReference type="Pfam" id="PF13589">
    <property type="entry name" value="HATPase_c_3"/>
    <property type="match status" value="1"/>
</dbReference>
<dbReference type="InterPro" id="IPR005467">
    <property type="entry name" value="His_kinase_dom"/>
</dbReference>
<evidence type="ECO:0000313" key="4">
    <source>
        <dbReference type="Proteomes" id="UP001623852"/>
    </source>
</evidence>
<gene>
    <name evidence="3" type="ORF">AABD74_06520</name>
</gene>
<accession>A0ABZ2UJ17</accession>
<evidence type="ECO:0000259" key="2">
    <source>
        <dbReference type="PROSITE" id="PS50109"/>
    </source>
</evidence>
<name>A0ABZ2UJ17_9FLAO</name>
<feature type="region of interest" description="Disordered" evidence="1">
    <location>
        <begin position="618"/>
        <end position="648"/>
    </location>
</feature>
<dbReference type="PANTHER" id="PTHR43065">
    <property type="entry name" value="SENSOR HISTIDINE KINASE"/>
    <property type="match status" value="1"/>
</dbReference>
<dbReference type="SUPFAM" id="SSF55874">
    <property type="entry name" value="ATPase domain of HSP90 chaperone/DNA topoisomerase II/histidine kinase"/>
    <property type="match status" value="2"/>
</dbReference>
<dbReference type="InterPro" id="IPR003594">
    <property type="entry name" value="HATPase_dom"/>
</dbReference>
<dbReference type="Pfam" id="PF02518">
    <property type="entry name" value="HATPase_c"/>
    <property type="match status" value="1"/>
</dbReference>
<dbReference type="Gene3D" id="3.30.565.10">
    <property type="entry name" value="Histidine kinase-like ATPase, C-terminal domain"/>
    <property type="match status" value="2"/>
</dbReference>
<organism evidence="3 4">
    <name type="scientific">Flavobacterium soyae</name>
    <dbReference type="NCBI Taxonomy" id="2903098"/>
    <lineage>
        <taxon>Bacteria</taxon>
        <taxon>Pseudomonadati</taxon>
        <taxon>Bacteroidota</taxon>
        <taxon>Flavobacteriia</taxon>
        <taxon>Flavobacteriales</taxon>
        <taxon>Flavobacteriaceae</taxon>
        <taxon>Flavobacterium</taxon>
    </lineage>
</organism>
<evidence type="ECO:0000313" key="3">
    <source>
        <dbReference type="EMBL" id="WYZ21112.1"/>
    </source>
</evidence>
<feature type="domain" description="Histidine kinase" evidence="2">
    <location>
        <begin position="783"/>
        <end position="883"/>
    </location>
</feature>
<reference evidence="3 4" key="1">
    <citation type="submission" date="2024-03" db="EMBL/GenBank/DDBJ databases">
        <title>Flavobacterium soyae.</title>
        <authorList>
            <person name="Zheng W."/>
        </authorList>
    </citation>
    <scope>NUCLEOTIDE SEQUENCE [LARGE SCALE GENOMIC DNA]</scope>
    <source>
        <strain evidence="3 4">55</strain>
    </source>
</reference>
<dbReference type="EMBL" id="CP150845">
    <property type="protein sequence ID" value="WYZ21112.1"/>
    <property type="molecule type" value="Genomic_DNA"/>
</dbReference>
<dbReference type="InterPro" id="IPR036890">
    <property type="entry name" value="HATPase_C_sf"/>
</dbReference>
<protein>
    <submittedName>
        <fullName evidence="3">ATP-binding protein</fullName>
    </submittedName>
</protein>
<proteinExistence type="predicted"/>
<dbReference type="CDD" id="cd00075">
    <property type="entry name" value="HATPase"/>
    <property type="match status" value="1"/>
</dbReference>
<dbReference type="PROSITE" id="PS50109">
    <property type="entry name" value="HIS_KIN"/>
    <property type="match status" value="1"/>
</dbReference>
<keyword evidence="3" id="KW-0067">ATP-binding</keyword>
<dbReference type="RefSeq" id="WP_406845021.1">
    <property type="nucleotide sequence ID" value="NZ_CP150845.1"/>
</dbReference>